<evidence type="ECO:0000256" key="1">
    <source>
        <dbReference type="SAM" id="MobiDB-lite"/>
    </source>
</evidence>
<feature type="compositionally biased region" description="Low complexity" evidence="1">
    <location>
        <begin position="529"/>
        <end position="550"/>
    </location>
</feature>
<name>A0ABP0ZPI9_9ASCO</name>
<feature type="region of interest" description="Disordered" evidence="1">
    <location>
        <begin position="522"/>
        <end position="598"/>
    </location>
</feature>
<dbReference type="RefSeq" id="XP_066831240.1">
    <property type="nucleotide sequence ID" value="XM_066974509.1"/>
</dbReference>
<accession>A0ABP0ZPI9</accession>
<protein>
    <recommendedName>
        <fullName evidence="4">C2H2-type domain-containing protein</fullName>
    </recommendedName>
</protein>
<feature type="compositionally biased region" description="Basic and acidic residues" evidence="1">
    <location>
        <begin position="344"/>
        <end position="366"/>
    </location>
</feature>
<organism evidence="2 3">
    <name type="scientific">Lodderomyces beijingensis</name>
    <dbReference type="NCBI Taxonomy" id="1775926"/>
    <lineage>
        <taxon>Eukaryota</taxon>
        <taxon>Fungi</taxon>
        <taxon>Dikarya</taxon>
        <taxon>Ascomycota</taxon>
        <taxon>Saccharomycotina</taxon>
        <taxon>Pichiomycetes</taxon>
        <taxon>Debaryomycetaceae</taxon>
        <taxon>Candida/Lodderomyces clade</taxon>
        <taxon>Lodderomyces</taxon>
    </lineage>
</organism>
<feature type="region of interest" description="Disordered" evidence="1">
    <location>
        <begin position="220"/>
        <end position="391"/>
    </location>
</feature>
<dbReference type="GeneID" id="92209498"/>
<evidence type="ECO:0008006" key="4">
    <source>
        <dbReference type="Google" id="ProtNLM"/>
    </source>
</evidence>
<dbReference type="Proteomes" id="UP001497383">
    <property type="component" value="Chromosome 5"/>
</dbReference>
<feature type="region of interest" description="Disordered" evidence="1">
    <location>
        <begin position="50"/>
        <end position="84"/>
    </location>
</feature>
<gene>
    <name evidence="2" type="ORF">LODBEIA_P43020</name>
</gene>
<feature type="compositionally biased region" description="Polar residues" evidence="1">
    <location>
        <begin position="567"/>
        <end position="578"/>
    </location>
</feature>
<proteinExistence type="predicted"/>
<keyword evidence="3" id="KW-1185">Reference proteome</keyword>
<feature type="compositionally biased region" description="Polar residues" evidence="1">
    <location>
        <begin position="245"/>
        <end position="270"/>
    </location>
</feature>
<sequence>MNELGRSNSTNSSYFEKSGSNYHAQVSKSLFKGYNKSVQIFHNNRAANAENAAAGGGGNPGPHPQNTMRTGRRDFEDKYPASDNSGYFTDRAAISVPSSRIENYYSNNTIEEEIQQLMAPNQSDHTQNSNGNLAYYQNQPSHNYQHQPVHEASAFSQYNAQTDESSQQQQQQQQHHHHPHHYGGDHLSTAQFQHPHPVQYPQEHAHLPHDASYQSTFNSQTQNLNHHQQQQQQQQQFHSQPLSQSFNESEMANMQGFSNPQTMFGSSESSKIAYDPKLKSRRGRPRKKPGFHLKLDGISKKPGFANRSAISSQSDSGRDYWDRTPRNGAHGLSKLSFTPAYDGTEARRGTSEMNDHHDSHDSHDNHGGTMTPAISLTPSIDPPAGGTKSYFEFDLTPKNEGLNNGGFFSPGIKNENVNSFNSAFHNYMVQPPDENHNDIADFGDLSLPGSFPSAGHSNSNSHDLPYSTTTINESSFTPLALNFDNFGPGPNTESSPGNELGSFDDQEKHAEQFTDFDFASYLDTNTQGNTNNHANNNNNSNNSNNNNNNNPDPDSDARLAIHGLYRTASNQSTGSAASAESDVLKNSGEHSLTRTGSKKRVSKGAICPVCDKFISRDLTRHMRIHNDIGRFQCVYPKQTCNHKTQNFNRPYDFKKHLLHSHFRFDDPKGKNANTLGEKLPIPGACMACGTRFVAGDWLSEHVLTKDRRQRCTYIEESVSDVPQD</sequence>
<evidence type="ECO:0000313" key="3">
    <source>
        <dbReference type="Proteomes" id="UP001497383"/>
    </source>
</evidence>
<feature type="region of interest" description="Disordered" evidence="1">
    <location>
        <begin position="481"/>
        <end position="503"/>
    </location>
</feature>
<feature type="compositionally biased region" description="Low complexity" evidence="1">
    <location>
        <begin position="220"/>
        <end position="244"/>
    </location>
</feature>
<feature type="compositionally biased region" description="Basic residues" evidence="1">
    <location>
        <begin position="279"/>
        <end position="291"/>
    </location>
</feature>
<evidence type="ECO:0000313" key="2">
    <source>
        <dbReference type="EMBL" id="CAK9440202.1"/>
    </source>
</evidence>
<feature type="compositionally biased region" description="Basic and acidic residues" evidence="1">
    <location>
        <begin position="316"/>
        <end position="325"/>
    </location>
</feature>
<feature type="region of interest" description="Disordered" evidence="1">
    <location>
        <begin position="159"/>
        <end position="192"/>
    </location>
</feature>
<feature type="compositionally biased region" description="Basic and acidic residues" evidence="1">
    <location>
        <begin position="71"/>
        <end position="80"/>
    </location>
</feature>
<dbReference type="EMBL" id="OZ022409">
    <property type="protein sequence ID" value="CAK9440202.1"/>
    <property type="molecule type" value="Genomic_DNA"/>
</dbReference>
<reference evidence="2 3" key="1">
    <citation type="submission" date="2024-03" db="EMBL/GenBank/DDBJ databases">
        <authorList>
            <person name="Brejova B."/>
        </authorList>
    </citation>
    <scope>NUCLEOTIDE SEQUENCE [LARGE SCALE GENOMIC DNA]</scope>
    <source>
        <strain evidence="2 3">CBS 14171</strain>
    </source>
</reference>